<keyword evidence="4" id="KW-0539">Nucleus</keyword>
<organism evidence="7 8">
    <name type="scientific">Senna tora</name>
    <dbReference type="NCBI Taxonomy" id="362788"/>
    <lineage>
        <taxon>Eukaryota</taxon>
        <taxon>Viridiplantae</taxon>
        <taxon>Streptophyta</taxon>
        <taxon>Embryophyta</taxon>
        <taxon>Tracheophyta</taxon>
        <taxon>Spermatophyta</taxon>
        <taxon>Magnoliopsida</taxon>
        <taxon>eudicotyledons</taxon>
        <taxon>Gunneridae</taxon>
        <taxon>Pentapetalae</taxon>
        <taxon>rosids</taxon>
        <taxon>fabids</taxon>
        <taxon>Fabales</taxon>
        <taxon>Fabaceae</taxon>
        <taxon>Caesalpinioideae</taxon>
        <taxon>Cassia clade</taxon>
        <taxon>Senna</taxon>
    </lineage>
</organism>
<dbReference type="OrthoDB" id="1883654at2759"/>
<sequence>MGLLLKEALKTLCGRNQWSYAVFWKIGCHNPKLLIWEECHYEPLTCPFPPRIDGIGTSDLSFGGGEGDRVCSLINRMMANNSVNIAGEGIIGRAAFTGSHQWILLNSFMRDTYPPEVYNEVHHQFSAGMQTVAVIPVLPHGVVQLGSLLAIMENIGFVNDVKNLILQLGCVPGVLLSEDYSAKASAEGLGATVTVGVPVSVDLSVITSNCSASVANGSNQQRNSSHTSIPIVQQSLPQREEINKHQVSVLTHQTPNLTQILSKYQDNLCQPKAIPITKPNFIGQLDNRVVQAQVIPSNLNSCPQEPSLLCDSRTVFNELTGFGQSGLSDCSRNVMEQQNLSGIGSWNYANNSHINASSALNMTQQKTSKGRIPDHSQNSVSSPLLGGIPIHGGMSSLLKSNLITSSVSDPPKVSVPDFSGMHKAGTGLQNDDSTKAGGYSLTNLANQLGTSHMPLECSDQKNLPMDLKCSYDKIAPINPMIDYNLLHSLKIPSLKVEEHGSMSDHIQCFVNDGLNIDSASQSFTKQEACAQPSSGDDLFDVLGVDFKNKILSENWDKLLADESDVNAEFLDKMATCVNVQSIDPDCYSVNETLSDSGIFSGRGTDHLLDAVVSKAQSALKQDSDDMSCRTTLTRISSASVPSSTHRQVMSDHALSGLFDFPKTECKLGAAETSSLRSGCQKNDAGSCSQTTSIYGSQLSSWVENVSNVKRETSVSTGYSKRPDEVGKSNRKRLKPGENPRPRPKDRQMIQDRVKELREIVPNGAKCSIDALLERTIKHMLFLQSVTKHADKLKQTGDSKIINKEGGLLLKDNFEGGATWAYEVGSQSMVCPIIVEDLNPPRQMLVEMLCEERGFFLEIADLIRGLGLTILKGVMEAQNDKVWARFAVEANRDVTRMEIFMSLVRLLDQTVKGGASTSNQIDNNMMAYHSFQPATQIAATGGPNSLQ</sequence>
<dbReference type="PANTHER" id="PTHR46196:SF4">
    <property type="entry name" value="TRANSCRIPTION FACTOR LHW"/>
    <property type="match status" value="1"/>
</dbReference>
<feature type="compositionally biased region" description="Basic and acidic residues" evidence="5">
    <location>
        <begin position="734"/>
        <end position="747"/>
    </location>
</feature>
<evidence type="ECO:0000256" key="2">
    <source>
        <dbReference type="ARBA" id="ARBA00023015"/>
    </source>
</evidence>
<evidence type="ECO:0000313" key="8">
    <source>
        <dbReference type="Proteomes" id="UP000634136"/>
    </source>
</evidence>
<accession>A0A834SN65</accession>
<dbReference type="PANTHER" id="PTHR46196">
    <property type="entry name" value="TRANSCRIPTION FACTOR BHLH155-LIKE ISOFORM X1-RELATED"/>
    <property type="match status" value="1"/>
</dbReference>
<proteinExistence type="predicted"/>
<keyword evidence="8" id="KW-1185">Reference proteome</keyword>
<reference evidence="7" key="1">
    <citation type="submission" date="2020-09" db="EMBL/GenBank/DDBJ databases">
        <title>Genome-Enabled Discovery of Anthraquinone Biosynthesis in Senna tora.</title>
        <authorList>
            <person name="Kang S.-H."/>
            <person name="Pandey R.P."/>
            <person name="Lee C.-M."/>
            <person name="Sim J.-S."/>
            <person name="Jeong J.-T."/>
            <person name="Choi B.-S."/>
            <person name="Jung M."/>
            <person name="Ginzburg D."/>
            <person name="Zhao K."/>
            <person name="Won S.Y."/>
            <person name="Oh T.-J."/>
            <person name="Yu Y."/>
            <person name="Kim N.-H."/>
            <person name="Lee O.R."/>
            <person name="Lee T.-H."/>
            <person name="Bashyal P."/>
            <person name="Kim T.-S."/>
            <person name="Lee W.-H."/>
            <person name="Kawkins C."/>
            <person name="Kim C.-K."/>
            <person name="Kim J.S."/>
            <person name="Ahn B.O."/>
            <person name="Rhee S.Y."/>
            <person name="Sohng J.K."/>
        </authorList>
    </citation>
    <scope>NUCLEOTIDE SEQUENCE</scope>
    <source>
        <tissue evidence="7">Leaf</tissue>
    </source>
</reference>
<name>A0A834SN65_9FABA</name>
<evidence type="ECO:0000259" key="6">
    <source>
        <dbReference type="PROSITE" id="PS50888"/>
    </source>
</evidence>
<comment type="subcellular location">
    <subcellularLocation>
        <location evidence="1">Nucleus</location>
    </subcellularLocation>
</comment>
<evidence type="ECO:0000256" key="3">
    <source>
        <dbReference type="ARBA" id="ARBA00023163"/>
    </source>
</evidence>
<dbReference type="CDD" id="cd18915">
    <property type="entry name" value="bHLH_AtLHW_like"/>
    <property type="match status" value="1"/>
</dbReference>
<dbReference type="InterPro" id="IPR025610">
    <property type="entry name" value="MYC/MYB_N"/>
</dbReference>
<evidence type="ECO:0000256" key="5">
    <source>
        <dbReference type="SAM" id="MobiDB-lite"/>
    </source>
</evidence>
<dbReference type="InterPro" id="IPR043561">
    <property type="entry name" value="LHW-like"/>
</dbReference>
<comment type="caution">
    <text evidence="7">The sequence shown here is derived from an EMBL/GenBank/DDBJ whole genome shotgun (WGS) entry which is preliminary data.</text>
</comment>
<dbReference type="GO" id="GO:0005634">
    <property type="term" value="C:nucleus"/>
    <property type="evidence" value="ECO:0007669"/>
    <property type="project" value="UniProtKB-SubCell"/>
</dbReference>
<dbReference type="AlphaFoldDB" id="A0A834SN65"/>
<dbReference type="InterPro" id="IPR011598">
    <property type="entry name" value="bHLH_dom"/>
</dbReference>
<dbReference type="Pfam" id="PF14215">
    <property type="entry name" value="bHLH-MYC_N"/>
    <property type="match status" value="1"/>
</dbReference>
<dbReference type="Proteomes" id="UP000634136">
    <property type="component" value="Unassembled WGS sequence"/>
</dbReference>
<protein>
    <submittedName>
        <fullName evidence="7">Transcription factor LHW-like</fullName>
    </submittedName>
</protein>
<feature type="domain" description="BHLH" evidence="6">
    <location>
        <begin position="733"/>
        <end position="782"/>
    </location>
</feature>
<evidence type="ECO:0000256" key="4">
    <source>
        <dbReference type="ARBA" id="ARBA00023242"/>
    </source>
</evidence>
<dbReference type="EMBL" id="JAAIUW010000012">
    <property type="protein sequence ID" value="KAF7805753.1"/>
    <property type="molecule type" value="Genomic_DNA"/>
</dbReference>
<dbReference type="Pfam" id="PF23176">
    <property type="entry name" value="bHLH_LHW"/>
    <property type="match status" value="1"/>
</dbReference>
<evidence type="ECO:0000313" key="7">
    <source>
        <dbReference type="EMBL" id="KAF7805753.1"/>
    </source>
</evidence>
<keyword evidence="2" id="KW-0805">Transcription regulation</keyword>
<dbReference type="GO" id="GO:0046983">
    <property type="term" value="F:protein dimerization activity"/>
    <property type="evidence" value="ECO:0007669"/>
    <property type="project" value="InterPro"/>
</dbReference>
<dbReference type="PROSITE" id="PS50888">
    <property type="entry name" value="BHLH"/>
    <property type="match status" value="1"/>
</dbReference>
<dbReference type="GO" id="GO:0003700">
    <property type="term" value="F:DNA-binding transcription factor activity"/>
    <property type="evidence" value="ECO:0007669"/>
    <property type="project" value="InterPro"/>
</dbReference>
<gene>
    <name evidence="7" type="ORF">G2W53_037914</name>
</gene>
<evidence type="ECO:0000256" key="1">
    <source>
        <dbReference type="ARBA" id="ARBA00004123"/>
    </source>
</evidence>
<keyword evidence="3" id="KW-0804">Transcription</keyword>
<feature type="region of interest" description="Disordered" evidence="5">
    <location>
        <begin position="711"/>
        <end position="747"/>
    </location>
</feature>